<comment type="caution">
    <text evidence="4">The sequence shown here is derived from an EMBL/GenBank/DDBJ whole genome shotgun (WGS) entry which is preliminary data.</text>
</comment>
<dbReference type="GO" id="GO:0004812">
    <property type="term" value="F:aminoacyl-tRNA ligase activity"/>
    <property type="evidence" value="ECO:0007669"/>
    <property type="project" value="InterPro"/>
</dbReference>
<accession>A0A0G0ADA2</accession>
<proteinExistence type="predicted"/>
<evidence type="ECO:0000256" key="2">
    <source>
        <dbReference type="ARBA" id="ARBA00022741"/>
    </source>
</evidence>
<dbReference type="SUPFAM" id="SSF47323">
    <property type="entry name" value="Anticodon-binding domain of a subclass of class I aminoacyl-tRNA synthetases"/>
    <property type="match status" value="1"/>
</dbReference>
<sequence length="95" mass="10901">MSGVLALINELLKSNNPKENILSTIYDFDKVLRLNLNSEIVKEENVDSEIEGILKQREEARLNKNFLESDRLRDLILSKGYKVLDTPNGQTLEKI</sequence>
<gene>
    <name evidence="4" type="ORF">UR47_C0010G0010</name>
</gene>
<dbReference type="EMBL" id="LBPI01000010">
    <property type="protein sequence ID" value="KKP54794.1"/>
    <property type="molecule type" value="Genomic_DNA"/>
</dbReference>
<dbReference type="GO" id="GO:0005524">
    <property type="term" value="F:ATP binding"/>
    <property type="evidence" value="ECO:0007669"/>
    <property type="project" value="UniProtKB-KW"/>
</dbReference>
<dbReference type="InterPro" id="IPR009080">
    <property type="entry name" value="tRNAsynth_Ia_anticodon-bd"/>
</dbReference>
<evidence type="ECO:0000313" key="4">
    <source>
        <dbReference type="EMBL" id="KKP54794.1"/>
    </source>
</evidence>
<evidence type="ECO:0000256" key="1">
    <source>
        <dbReference type="ARBA" id="ARBA00022598"/>
    </source>
</evidence>
<dbReference type="Proteomes" id="UP000034488">
    <property type="component" value="Unassembled WGS sequence"/>
</dbReference>
<keyword evidence="1 4" id="KW-0436">Ligase</keyword>
<dbReference type="AlphaFoldDB" id="A0A0G0ADA2"/>
<dbReference type="GO" id="GO:0006418">
    <property type="term" value="P:tRNA aminoacylation for protein translation"/>
    <property type="evidence" value="ECO:0007669"/>
    <property type="project" value="InterPro"/>
</dbReference>
<protein>
    <submittedName>
        <fullName evidence="4">Cysteine-tRNA ligase</fullName>
    </submittedName>
</protein>
<keyword evidence="3" id="KW-0067">ATP-binding</keyword>
<dbReference type="Gene3D" id="1.20.120.1910">
    <property type="entry name" value="Cysteine-tRNA ligase, C-terminal anti-codon recognition domain"/>
    <property type="match status" value="1"/>
</dbReference>
<organism evidence="4 5">
    <name type="scientific">candidate division WS6 bacterium GW2011_GWB1_33_6</name>
    <dbReference type="NCBI Taxonomy" id="1619088"/>
    <lineage>
        <taxon>Bacteria</taxon>
        <taxon>Candidatus Dojkabacteria</taxon>
    </lineage>
</organism>
<keyword evidence="2" id="KW-0547">Nucleotide-binding</keyword>
<reference evidence="4 5" key="1">
    <citation type="journal article" date="2015" name="Nature">
        <title>rRNA introns, odd ribosomes, and small enigmatic genomes across a large radiation of phyla.</title>
        <authorList>
            <person name="Brown C.T."/>
            <person name="Hug L.A."/>
            <person name="Thomas B.C."/>
            <person name="Sharon I."/>
            <person name="Castelle C.J."/>
            <person name="Singh A."/>
            <person name="Wilkins M.J."/>
            <person name="Williams K.H."/>
            <person name="Banfield J.F."/>
        </authorList>
    </citation>
    <scope>NUCLEOTIDE SEQUENCE [LARGE SCALE GENOMIC DNA]</scope>
</reference>
<evidence type="ECO:0000256" key="3">
    <source>
        <dbReference type="ARBA" id="ARBA00022840"/>
    </source>
</evidence>
<name>A0A0G0ADA2_9BACT</name>
<evidence type="ECO:0000313" key="5">
    <source>
        <dbReference type="Proteomes" id="UP000034488"/>
    </source>
</evidence>